<organism evidence="12 13">
    <name type="scientific">Actinopolyspora mzabensis</name>
    <dbReference type="NCBI Taxonomy" id="995066"/>
    <lineage>
        <taxon>Bacteria</taxon>
        <taxon>Bacillati</taxon>
        <taxon>Actinomycetota</taxon>
        <taxon>Actinomycetes</taxon>
        <taxon>Actinopolysporales</taxon>
        <taxon>Actinopolysporaceae</taxon>
        <taxon>Actinopolyspora</taxon>
    </lineage>
</organism>
<keyword evidence="10" id="KW-0813">Transport</keyword>
<evidence type="ECO:0000256" key="8">
    <source>
        <dbReference type="ARBA" id="ARBA00035585"/>
    </source>
</evidence>
<dbReference type="InterPro" id="IPR003691">
    <property type="entry name" value="FluC"/>
</dbReference>
<evidence type="ECO:0000256" key="11">
    <source>
        <dbReference type="SAM" id="MobiDB-lite"/>
    </source>
</evidence>
<comment type="activity regulation">
    <text evidence="10">Na(+) is not transported, but it plays an essential structural role and its presence is essential for fluoride channel function.</text>
</comment>
<evidence type="ECO:0000256" key="9">
    <source>
        <dbReference type="ARBA" id="ARBA00049940"/>
    </source>
</evidence>
<evidence type="ECO:0000256" key="2">
    <source>
        <dbReference type="ARBA" id="ARBA00022475"/>
    </source>
</evidence>
<evidence type="ECO:0000256" key="1">
    <source>
        <dbReference type="ARBA" id="ARBA00004651"/>
    </source>
</evidence>
<evidence type="ECO:0000313" key="12">
    <source>
        <dbReference type="EMBL" id="SDK88109.1"/>
    </source>
</evidence>
<dbReference type="HAMAP" id="MF_00454">
    <property type="entry name" value="FluC"/>
    <property type="match status" value="1"/>
</dbReference>
<gene>
    <name evidence="10" type="primary">fluC</name>
    <name evidence="10" type="synonym">crcB</name>
    <name evidence="12" type="ORF">SAMN04487820_11555</name>
</gene>
<dbReference type="RefSeq" id="WP_425426941.1">
    <property type="nucleotide sequence ID" value="NZ_FNFM01000015.1"/>
</dbReference>
<dbReference type="GO" id="GO:0005886">
    <property type="term" value="C:plasma membrane"/>
    <property type="evidence" value="ECO:0007669"/>
    <property type="project" value="UniProtKB-SubCell"/>
</dbReference>
<protein>
    <recommendedName>
        <fullName evidence="10">Fluoride-specific ion channel FluC</fullName>
    </recommendedName>
</protein>
<dbReference type="Proteomes" id="UP000199213">
    <property type="component" value="Unassembled WGS sequence"/>
</dbReference>
<dbReference type="GO" id="GO:0062054">
    <property type="term" value="F:fluoride channel activity"/>
    <property type="evidence" value="ECO:0007669"/>
    <property type="project" value="UniProtKB-UniRule"/>
</dbReference>
<keyword evidence="4 10" id="KW-1133">Transmembrane helix</keyword>
<keyword evidence="3 10" id="KW-0812">Transmembrane</keyword>
<keyword evidence="10" id="KW-0915">Sodium</keyword>
<dbReference type="GO" id="GO:0140114">
    <property type="term" value="P:cellular detoxification of fluoride"/>
    <property type="evidence" value="ECO:0007669"/>
    <property type="project" value="UniProtKB-UniRule"/>
</dbReference>
<evidence type="ECO:0000256" key="6">
    <source>
        <dbReference type="ARBA" id="ARBA00023303"/>
    </source>
</evidence>
<feature type="transmembrane region" description="Helical" evidence="10">
    <location>
        <begin position="105"/>
        <end position="129"/>
    </location>
</feature>
<name>A0A1G9FI78_ACTMZ</name>
<proteinExistence type="inferred from homology"/>
<evidence type="ECO:0000256" key="10">
    <source>
        <dbReference type="HAMAP-Rule" id="MF_00454"/>
    </source>
</evidence>
<keyword evidence="5 10" id="KW-0472">Membrane</keyword>
<evidence type="ECO:0000256" key="4">
    <source>
        <dbReference type="ARBA" id="ARBA00022989"/>
    </source>
</evidence>
<reference evidence="13" key="1">
    <citation type="submission" date="2016-10" db="EMBL/GenBank/DDBJ databases">
        <authorList>
            <person name="Varghese N."/>
            <person name="Submissions S."/>
        </authorList>
    </citation>
    <scope>NUCLEOTIDE SEQUENCE [LARGE SCALE GENOMIC DNA]</scope>
    <source>
        <strain evidence="13">DSM 45460</strain>
    </source>
</reference>
<evidence type="ECO:0000256" key="5">
    <source>
        <dbReference type="ARBA" id="ARBA00023136"/>
    </source>
</evidence>
<comment type="similarity">
    <text evidence="7 10">Belongs to the fluoride channel Fluc/FEX (TC 1.A.43) family.</text>
</comment>
<accession>A0A1G9FI78</accession>
<evidence type="ECO:0000313" key="13">
    <source>
        <dbReference type="Proteomes" id="UP000199213"/>
    </source>
</evidence>
<feature type="binding site" evidence="10">
    <location>
        <position position="86"/>
    </location>
    <ligand>
        <name>Na(+)</name>
        <dbReference type="ChEBI" id="CHEBI:29101"/>
        <note>structural</note>
    </ligand>
</feature>
<feature type="compositionally biased region" description="Polar residues" evidence="11">
    <location>
        <begin position="153"/>
        <end position="162"/>
    </location>
</feature>
<keyword evidence="10" id="KW-0479">Metal-binding</keyword>
<feature type="region of interest" description="Disordered" evidence="11">
    <location>
        <begin position="139"/>
        <end position="162"/>
    </location>
</feature>
<evidence type="ECO:0000256" key="7">
    <source>
        <dbReference type="ARBA" id="ARBA00035120"/>
    </source>
</evidence>
<keyword evidence="2 10" id="KW-1003">Cell membrane</keyword>
<dbReference type="EMBL" id="FNFM01000015">
    <property type="protein sequence ID" value="SDK88109.1"/>
    <property type="molecule type" value="Genomic_DNA"/>
</dbReference>
<feature type="binding site" evidence="10">
    <location>
        <position position="83"/>
    </location>
    <ligand>
        <name>Na(+)</name>
        <dbReference type="ChEBI" id="CHEBI:29101"/>
        <note>structural</note>
    </ligand>
</feature>
<feature type="transmembrane region" description="Helical" evidence="10">
    <location>
        <begin position="44"/>
        <end position="64"/>
    </location>
</feature>
<sequence>MLSDSSSARRWRVLAAVALGGALGSSLRYGVSLALPHADGGAVWPTLTVNVLGCLAIGAFTVFLEAGEPHHLLRPFLGVGVLGGFTTFSSYLADAGGLLAAGRPLYAALYLLLTVLLALPAVICGAMLARAVVARSRRSGPGAFSGNAHDTAPETTPGTESR</sequence>
<dbReference type="Pfam" id="PF02537">
    <property type="entry name" value="CRCB"/>
    <property type="match status" value="1"/>
</dbReference>
<dbReference type="PANTHER" id="PTHR28259:SF1">
    <property type="entry name" value="FLUORIDE EXPORT PROTEIN 1-RELATED"/>
    <property type="match status" value="1"/>
</dbReference>
<keyword evidence="10" id="KW-0406">Ion transport</keyword>
<dbReference type="AlphaFoldDB" id="A0A1G9FI78"/>
<comment type="subcellular location">
    <subcellularLocation>
        <location evidence="1 10">Cell membrane</location>
        <topology evidence="1 10">Multi-pass membrane protein</topology>
    </subcellularLocation>
</comment>
<keyword evidence="13" id="KW-1185">Reference proteome</keyword>
<dbReference type="PANTHER" id="PTHR28259">
    <property type="entry name" value="FLUORIDE EXPORT PROTEIN 1-RELATED"/>
    <property type="match status" value="1"/>
</dbReference>
<keyword evidence="6 10" id="KW-0407">Ion channel</keyword>
<dbReference type="GO" id="GO:0046872">
    <property type="term" value="F:metal ion binding"/>
    <property type="evidence" value="ECO:0007669"/>
    <property type="project" value="UniProtKB-KW"/>
</dbReference>
<feature type="transmembrane region" description="Helical" evidence="10">
    <location>
        <begin position="76"/>
        <end position="93"/>
    </location>
</feature>
<comment type="function">
    <text evidence="9 10">Fluoride-specific ion channel. Important for reducing fluoride concentration in the cell, thus reducing its toxicity.</text>
</comment>
<comment type="catalytic activity">
    <reaction evidence="8">
        <text>fluoride(in) = fluoride(out)</text>
        <dbReference type="Rhea" id="RHEA:76159"/>
        <dbReference type="ChEBI" id="CHEBI:17051"/>
    </reaction>
    <physiologicalReaction direction="left-to-right" evidence="8">
        <dbReference type="Rhea" id="RHEA:76160"/>
    </physiologicalReaction>
</comment>
<evidence type="ECO:0000256" key="3">
    <source>
        <dbReference type="ARBA" id="ARBA00022692"/>
    </source>
</evidence>